<proteinExistence type="predicted"/>
<evidence type="ECO:0000313" key="3">
    <source>
        <dbReference type="EMBL" id="EKF25363.1"/>
    </source>
</evidence>
<dbReference type="InterPro" id="IPR025241">
    <property type="entry name" value="DUF4190"/>
</dbReference>
<dbReference type="Proteomes" id="UP000006265">
    <property type="component" value="Unassembled WGS sequence"/>
</dbReference>
<organism evidence="3 4">
    <name type="scientific">Mycolicibacterium hassiacum (strain DSM 44199 / CIP 105218 / JCM 12690 / 3849)</name>
    <name type="common">Mycobacterium hassiacum</name>
    <dbReference type="NCBI Taxonomy" id="1122247"/>
    <lineage>
        <taxon>Bacteria</taxon>
        <taxon>Bacillati</taxon>
        <taxon>Actinomycetota</taxon>
        <taxon>Actinomycetes</taxon>
        <taxon>Mycobacteriales</taxon>
        <taxon>Mycobacteriaceae</taxon>
        <taxon>Mycolicibacterium</taxon>
    </lineage>
</organism>
<evidence type="ECO:0000256" key="1">
    <source>
        <dbReference type="SAM" id="Phobius"/>
    </source>
</evidence>
<dbReference type="STRING" id="1122247.GCA_000379865_01554"/>
<dbReference type="eggNOG" id="ENOG5030CF4">
    <property type="taxonomic scope" value="Bacteria"/>
</dbReference>
<feature type="transmembrane region" description="Helical" evidence="1">
    <location>
        <begin position="243"/>
        <end position="264"/>
    </location>
</feature>
<dbReference type="EMBL" id="AMRA01000016">
    <property type="protein sequence ID" value="EKF25363.1"/>
    <property type="molecule type" value="Genomic_DNA"/>
</dbReference>
<name>K5B9F6_MYCHD</name>
<dbReference type="PATRIC" id="fig|1122247.3.peg.576"/>
<evidence type="ECO:0000259" key="2">
    <source>
        <dbReference type="Pfam" id="PF13828"/>
    </source>
</evidence>
<sequence length="268" mass="28580">MIALITRWNPCLYQFCRDHEFDLLHHTPIRLPIPVGVVELAFLAGMVLLVCGFAGLAGTERANARVRLQTGKTAPAWPYLVAVVLAIPVVLISWGGYFHSHFTVYYAYATGYSTYFMLRSFLPPIVVVLVILAGGITCAATRASTNARIRSSRTPAANAPIGHTRDGEPIYPVVGYTPEGKPSPRTGVADLRAPHPGLNGLAIASLVTAFVVPVVPIVLGHIARAQIRRTGQDGDGLALAGLIIGYFVLLSYLGIAIVLAVTMAQLAG</sequence>
<dbReference type="AlphaFoldDB" id="K5B9F6"/>
<keyword evidence="4" id="KW-1185">Reference proteome</keyword>
<feature type="transmembrane region" description="Helical" evidence="1">
    <location>
        <begin position="121"/>
        <end position="143"/>
    </location>
</feature>
<accession>K5B9F6</accession>
<keyword evidence="1" id="KW-0812">Transmembrane</keyword>
<evidence type="ECO:0000313" key="4">
    <source>
        <dbReference type="Proteomes" id="UP000006265"/>
    </source>
</evidence>
<reference evidence="3 4" key="1">
    <citation type="journal article" date="2012" name="J. Bacteriol.">
        <title>Genome sequence of Mycobacterium hassiacum DSM 44199, a rare source of heat-stable mycobacterial proteins.</title>
        <authorList>
            <person name="Tiago I."/>
            <person name="Maranha A."/>
            <person name="Mendes V."/>
            <person name="Alarico S."/>
            <person name="Moynihan P.J."/>
            <person name="Clarke A.J."/>
            <person name="Macedo-Ribeiro S."/>
            <person name="Pereira P.J."/>
            <person name="Empadinhas N."/>
        </authorList>
    </citation>
    <scope>NUCLEOTIDE SEQUENCE [LARGE SCALE GENOMIC DNA]</scope>
    <source>
        <strain evidence="4">DSM 44199 / CIP 105218 / JCM 12690 / 3849</strain>
    </source>
</reference>
<dbReference type="Pfam" id="PF13828">
    <property type="entry name" value="DUF4190"/>
    <property type="match status" value="1"/>
</dbReference>
<gene>
    <name evidence="3" type="ORF">C731_0600</name>
</gene>
<feature type="domain" description="DUF4190" evidence="2">
    <location>
        <begin position="201"/>
        <end position="252"/>
    </location>
</feature>
<feature type="transmembrane region" description="Helical" evidence="1">
    <location>
        <begin position="77"/>
        <end position="97"/>
    </location>
</feature>
<protein>
    <recommendedName>
        <fullName evidence="2">DUF4190 domain-containing protein</fullName>
    </recommendedName>
</protein>
<keyword evidence="1" id="KW-0472">Membrane</keyword>
<keyword evidence="1" id="KW-1133">Transmembrane helix</keyword>
<feature type="transmembrane region" description="Helical" evidence="1">
    <location>
        <begin position="201"/>
        <end position="223"/>
    </location>
</feature>
<feature type="transmembrane region" description="Helical" evidence="1">
    <location>
        <begin position="33"/>
        <end position="56"/>
    </location>
</feature>
<comment type="caution">
    <text evidence="3">The sequence shown here is derived from an EMBL/GenBank/DDBJ whole genome shotgun (WGS) entry which is preliminary data.</text>
</comment>